<reference evidence="2" key="2">
    <citation type="submission" date="2025-08" db="UniProtKB">
        <authorList>
            <consortium name="Ensembl"/>
        </authorList>
    </citation>
    <scope>IDENTIFICATION</scope>
</reference>
<dbReference type="OMA" id="SVGCWAS"/>
<gene>
    <name evidence="2" type="primary">TMEM276</name>
</gene>
<feature type="transmembrane region" description="Helical" evidence="1">
    <location>
        <begin position="45"/>
        <end position="67"/>
    </location>
</feature>
<feature type="transmembrane region" description="Helical" evidence="1">
    <location>
        <begin position="79"/>
        <end position="97"/>
    </location>
</feature>
<feature type="transmembrane region" description="Helical" evidence="1">
    <location>
        <begin position="143"/>
        <end position="171"/>
    </location>
</feature>
<dbReference type="AlphaFoldDB" id="A0A670J2V3"/>
<keyword evidence="1" id="KW-1133">Transmembrane helix</keyword>
<reference evidence="2 3" key="1">
    <citation type="journal article" date="2019" name="Proc. Natl. Acad. Sci. U.S.A.">
        <title>Regulatory changes in pterin and carotenoid genes underlie balanced color polymorphisms in the wall lizard.</title>
        <authorList>
            <person name="Andrade P."/>
            <person name="Pinho C."/>
            <person name="Perez I de Lanuza G."/>
            <person name="Afonso S."/>
            <person name="Brejcha J."/>
            <person name="Rubin C.J."/>
            <person name="Wallerman O."/>
            <person name="Pereira P."/>
            <person name="Sabatino S.J."/>
            <person name="Bellati A."/>
            <person name="Pellitteri-Rosa D."/>
            <person name="Bosakova Z."/>
            <person name="Bunikis I."/>
            <person name="Carretero M.A."/>
            <person name="Feiner N."/>
            <person name="Marsik P."/>
            <person name="Pauperio F."/>
            <person name="Salvi D."/>
            <person name="Soler L."/>
            <person name="While G.M."/>
            <person name="Uller T."/>
            <person name="Font E."/>
            <person name="Andersson L."/>
            <person name="Carneiro M."/>
        </authorList>
    </citation>
    <scope>NUCLEOTIDE SEQUENCE</scope>
</reference>
<sequence length="208" mass="21483">MAEASASIPGWPDEVTGLLSNLLLCVVSLGSAVQTFQINRGTSAGFLLQALVPLLDIATHLAALPGLSLEAARHSPDNAWVSTVVGLPLLAFGFHWLNGDRATANALLGGALLLLLAGSWGSFSEEGKAIVAHSVTSVVSISILIASIFTGNACGIAGSLLVGTAGVLAGTQLRRLLVLRKEDAVCCLMAVANLTLRRALQAQHRELD</sequence>
<proteinExistence type="predicted"/>
<evidence type="ECO:0000313" key="2">
    <source>
        <dbReference type="Ensembl" id="ENSPMRP00000017697.1"/>
    </source>
</evidence>
<feature type="transmembrane region" description="Helical" evidence="1">
    <location>
        <begin position="15"/>
        <end position="33"/>
    </location>
</feature>
<dbReference type="Ensembl" id="ENSPMRT00000018841.1">
    <property type="protein sequence ID" value="ENSPMRP00000017697.1"/>
    <property type="gene ID" value="ENSPMRG00000011692.1"/>
</dbReference>
<organism evidence="2 3">
    <name type="scientific">Podarcis muralis</name>
    <name type="common">Wall lizard</name>
    <name type="synonym">Lacerta muralis</name>
    <dbReference type="NCBI Taxonomy" id="64176"/>
    <lineage>
        <taxon>Eukaryota</taxon>
        <taxon>Metazoa</taxon>
        <taxon>Chordata</taxon>
        <taxon>Craniata</taxon>
        <taxon>Vertebrata</taxon>
        <taxon>Euteleostomi</taxon>
        <taxon>Lepidosauria</taxon>
        <taxon>Squamata</taxon>
        <taxon>Bifurcata</taxon>
        <taxon>Unidentata</taxon>
        <taxon>Episquamata</taxon>
        <taxon>Laterata</taxon>
        <taxon>Lacertibaenia</taxon>
        <taxon>Lacertidae</taxon>
        <taxon>Podarcis</taxon>
    </lineage>
</organism>
<dbReference type="OrthoDB" id="9807390at2759"/>
<evidence type="ECO:0000256" key="1">
    <source>
        <dbReference type="SAM" id="Phobius"/>
    </source>
</evidence>
<reference evidence="2" key="3">
    <citation type="submission" date="2025-09" db="UniProtKB">
        <authorList>
            <consortium name="Ensembl"/>
        </authorList>
    </citation>
    <scope>IDENTIFICATION</scope>
</reference>
<keyword evidence="1" id="KW-0812">Transmembrane</keyword>
<evidence type="ECO:0000313" key="3">
    <source>
        <dbReference type="Proteomes" id="UP000472272"/>
    </source>
</evidence>
<name>A0A670J2V3_PODMU</name>
<keyword evidence="3" id="KW-1185">Reference proteome</keyword>
<dbReference type="Proteomes" id="UP000472272">
    <property type="component" value="Chromosome 7"/>
</dbReference>
<accession>A0A670J2V3</accession>
<keyword evidence="1" id="KW-0472">Membrane</keyword>
<protein>
    <submittedName>
        <fullName evidence="2">Transmembrane protein 276</fullName>
    </submittedName>
</protein>
<dbReference type="GeneTree" id="ENSGT00510000049727"/>
<feature type="transmembrane region" description="Helical" evidence="1">
    <location>
        <begin position="104"/>
        <end position="123"/>
    </location>
</feature>